<dbReference type="RefSeq" id="WP_138272829.1">
    <property type="nucleotide sequence ID" value="NZ_BAABZJ010000001.1"/>
</dbReference>
<proteinExistence type="predicted"/>
<evidence type="ECO:0000313" key="3">
    <source>
        <dbReference type="EMBL" id="MTV02794.1"/>
    </source>
</evidence>
<keyword evidence="1" id="KW-0472">Membrane</keyword>
<feature type="transmembrane region" description="Helical" evidence="1">
    <location>
        <begin position="95"/>
        <end position="119"/>
    </location>
</feature>
<organism evidence="3 5">
    <name type="scientific">Parabacteroides merdae</name>
    <dbReference type="NCBI Taxonomy" id="46503"/>
    <lineage>
        <taxon>Bacteria</taxon>
        <taxon>Pseudomonadati</taxon>
        <taxon>Bacteroidota</taxon>
        <taxon>Bacteroidia</taxon>
        <taxon>Bacteroidales</taxon>
        <taxon>Tannerellaceae</taxon>
        <taxon>Parabacteroides</taxon>
    </lineage>
</organism>
<keyword evidence="4" id="KW-1185">Reference proteome</keyword>
<dbReference type="EMBL" id="WNCN01000003">
    <property type="protein sequence ID" value="MTU38488.1"/>
    <property type="molecule type" value="Genomic_DNA"/>
</dbReference>
<dbReference type="EMBL" id="WNDD01000015">
    <property type="protein sequence ID" value="MTV02794.1"/>
    <property type="molecule type" value="Genomic_DNA"/>
</dbReference>
<reference evidence="4 5" key="1">
    <citation type="journal article" date="2019" name="Nat. Med.">
        <title>A library of human gut bacterial isolates paired with longitudinal multiomics data enables mechanistic microbiome research.</title>
        <authorList>
            <person name="Poyet M."/>
            <person name="Groussin M."/>
            <person name="Gibbons S.M."/>
            <person name="Avila-Pacheco J."/>
            <person name="Jiang X."/>
            <person name="Kearney S.M."/>
            <person name="Perrotta A.R."/>
            <person name="Berdy B."/>
            <person name="Zhao S."/>
            <person name="Lieberman T.D."/>
            <person name="Swanson P.K."/>
            <person name="Smith M."/>
            <person name="Roesemann S."/>
            <person name="Alexander J.E."/>
            <person name="Rich S.A."/>
            <person name="Livny J."/>
            <person name="Vlamakis H."/>
            <person name="Clish C."/>
            <person name="Bullock K."/>
            <person name="Deik A."/>
            <person name="Scott J."/>
            <person name="Pierce K.A."/>
            <person name="Xavier R.J."/>
            <person name="Alm E.J."/>
        </authorList>
    </citation>
    <scope>NUCLEOTIDE SEQUENCE [LARGE SCALE GENOMIC DNA]</scope>
    <source>
        <strain evidence="3 5">BIOML-A11</strain>
        <strain evidence="2 4">BIOML-A29</strain>
    </source>
</reference>
<dbReference type="AlphaFoldDB" id="A0A9Q4WU88"/>
<comment type="caution">
    <text evidence="3">The sequence shown here is derived from an EMBL/GenBank/DDBJ whole genome shotgun (WGS) entry which is preliminary data.</text>
</comment>
<evidence type="ECO:0000313" key="2">
    <source>
        <dbReference type="EMBL" id="MTU38488.1"/>
    </source>
</evidence>
<sequence>MIDVLYYMYYLFYLKKLKDEEPHARTIWFLGIFFSYWVFCAIDLFLLFFFLYSISLELALTIFFLGVLLFYWIYSKNGRGKFVVEERKPLIRGSFRLSVIWAIFFFVITVTMFLSSAFMREYMYQLVEPMSRMVFGE</sequence>
<protein>
    <submittedName>
        <fullName evidence="3">Uncharacterized protein</fullName>
    </submittedName>
</protein>
<feature type="transmembrane region" description="Helical" evidence="1">
    <location>
        <begin position="58"/>
        <end position="74"/>
    </location>
</feature>
<accession>A0A9Q4WU88</accession>
<evidence type="ECO:0000313" key="4">
    <source>
        <dbReference type="Proteomes" id="UP000434916"/>
    </source>
</evidence>
<keyword evidence="1" id="KW-0812">Transmembrane</keyword>
<feature type="transmembrane region" description="Helical" evidence="1">
    <location>
        <begin position="27"/>
        <end position="52"/>
    </location>
</feature>
<evidence type="ECO:0000313" key="5">
    <source>
        <dbReference type="Proteomes" id="UP000482671"/>
    </source>
</evidence>
<keyword evidence="1" id="KW-1133">Transmembrane helix</keyword>
<evidence type="ECO:0000256" key="1">
    <source>
        <dbReference type="SAM" id="Phobius"/>
    </source>
</evidence>
<gene>
    <name evidence="2" type="ORF">GMD82_02975</name>
    <name evidence="3" type="ORF">GME02_14300</name>
</gene>
<name>A0A9Q4WU88_9BACT</name>
<dbReference type="Proteomes" id="UP000434916">
    <property type="component" value="Unassembled WGS sequence"/>
</dbReference>
<dbReference type="Proteomes" id="UP000482671">
    <property type="component" value="Unassembled WGS sequence"/>
</dbReference>